<proteinExistence type="predicted"/>
<name>A0A8H7VR45_9FUNG</name>
<accession>A0A8H7VR45</accession>
<reference evidence="1" key="1">
    <citation type="submission" date="2021-01" db="EMBL/GenBank/DDBJ databases">
        <title>Metabolic potential, ecology and presence of endohyphal bacteria is reflected in genomic diversity of Mucoromycotina.</title>
        <authorList>
            <person name="Muszewska A."/>
            <person name="Okrasinska A."/>
            <person name="Steczkiewicz K."/>
            <person name="Drgas O."/>
            <person name="Orlowska M."/>
            <person name="Perlinska-Lenart U."/>
            <person name="Aleksandrzak-Piekarczyk T."/>
            <person name="Szatraj K."/>
            <person name="Zielenkiewicz U."/>
            <person name="Pilsyk S."/>
            <person name="Malc E."/>
            <person name="Mieczkowski P."/>
            <person name="Kruszewska J.S."/>
            <person name="Biernat P."/>
            <person name="Pawlowska J."/>
        </authorList>
    </citation>
    <scope>NUCLEOTIDE SEQUENCE</scope>
    <source>
        <strain evidence="1">WA0000018081</strain>
    </source>
</reference>
<sequence length="48" mass="5735">MSRERRTAELRTVRAKDRATAKELVLKFMIDEEENDLKKYVADTYQQS</sequence>
<protein>
    <submittedName>
        <fullName evidence="1">Uncharacterized protein</fullName>
    </submittedName>
</protein>
<comment type="caution">
    <text evidence="1">The sequence shown here is derived from an EMBL/GenBank/DDBJ whole genome shotgun (WGS) entry which is preliminary data.</text>
</comment>
<dbReference type="Proteomes" id="UP000613177">
    <property type="component" value="Unassembled WGS sequence"/>
</dbReference>
<gene>
    <name evidence="1" type="ORF">INT48_006392</name>
</gene>
<dbReference type="AlphaFoldDB" id="A0A8H7VR45"/>
<organism evidence="1 2">
    <name type="scientific">Thamnidium elegans</name>
    <dbReference type="NCBI Taxonomy" id="101142"/>
    <lineage>
        <taxon>Eukaryota</taxon>
        <taxon>Fungi</taxon>
        <taxon>Fungi incertae sedis</taxon>
        <taxon>Mucoromycota</taxon>
        <taxon>Mucoromycotina</taxon>
        <taxon>Mucoromycetes</taxon>
        <taxon>Mucorales</taxon>
        <taxon>Mucorineae</taxon>
        <taxon>Mucoraceae</taxon>
        <taxon>Thamnidium</taxon>
    </lineage>
</organism>
<evidence type="ECO:0000313" key="1">
    <source>
        <dbReference type="EMBL" id="KAG2231636.1"/>
    </source>
</evidence>
<dbReference type="EMBL" id="JAEPRE010000142">
    <property type="protein sequence ID" value="KAG2231636.1"/>
    <property type="molecule type" value="Genomic_DNA"/>
</dbReference>
<evidence type="ECO:0000313" key="2">
    <source>
        <dbReference type="Proteomes" id="UP000613177"/>
    </source>
</evidence>
<keyword evidence="2" id="KW-1185">Reference proteome</keyword>